<dbReference type="GO" id="GO:0008270">
    <property type="term" value="F:zinc ion binding"/>
    <property type="evidence" value="ECO:0007669"/>
    <property type="project" value="UniProtKB-KW"/>
</dbReference>
<dbReference type="PROSITE" id="PS50089">
    <property type="entry name" value="ZF_RING_2"/>
    <property type="match status" value="1"/>
</dbReference>
<reference evidence="4 5" key="1">
    <citation type="submission" date="2022-07" db="EMBL/GenBank/DDBJ databases">
        <title>Genome-wide signatures of adaptation to extreme environments.</title>
        <authorList>
            <person name="Cho C.H."/>
            <person name="Yoon H.S."/>
        </authorList>
    </citation>
    <scope>NUCLEOTIDE SEQUENCE [LARGE SCALE GENOMIC DNA]</scope>
    <source>
        <strain evidence="4 5">108.79 E11</strain>
    </source>
</reference>
<sequence length="642" mass="72753">MEKSIHCPLCLEELDQTDLSLKPCLCGYQVCLYCLHYIREQQDGKCPACRTPYTEDNFSITELDPQIAAKLSRKRMKKTKKERLVNSPKASLPNHQKDWKRLRIIQRNLVCVKGLALSLCRAHILRSEQFFGAFGNLLLVLVDRGPKTCWEEPCTSASVYLLYETESAASAAVQSLHNKVIDEKRIQVSLATTKYCNAFLEAGKPQWCDNPYCLYRHEPANPEDVVTVDSLQSRGLSPPPPHYLFSMKKFRRHFLSPPGYNLPTTNNGCQPHRDEDTSNSVVRNIQDALSTADEPCKNNGDIANGDMNRFPMERNGWMDSWNTLEYFSSKDETLLLDNMANIGSLEMSSSRNRMSSRFDFLDNESLDSDDSLSPSDSDRPTGDCVGADSVAWNPSAVDNDDEWITTERRLELMFGNDIVHHHFVTVDALPSLNDLLTRLQSSKKDKEEELKTRNNFDKEAEEEQVPNSCNRSESTVDRDDSSTELLDDGREQVEHKPTAPRKRRARKKKKQNKAKSEENKDSSVSVSSCSSLVSSMNDKIVLHENDVQACSHRPATPPLPSQEQQRQKEEEENVATTTTITSNSASARGDDERGKGGENLTKKGNPSSQTLREELQAMKEKEMQLQKRLEQLQNKLEKLLLL</sequence>
<evidence type="ECO:0000313" key="5">
    <source>
        <dbReference type="Proteomes" id="UP001300502"/>
    </source>
</evidence>
<protein>
    <recommendedName>
        <fullName evidence="3">RING-type domain-containing protein</fullName>
    </recommendedName>
</protein>
<dbReference type="InterPro" id="IPR012677">
    <property type="entry name" value="Nucleotide-bd_a/b_plait_sf"/>
</dbReference>
<organism evidence="4 5">
    <name type="scientific">Galdieria yellowstonensis</name>
    <dbReference type="NCBI Taxonomy" id="3028027"/>
    <lineage>
        <taxon>Eukaryota</taxon>
        <taxon>Rhodophyta</taxon>
        <taxon>Bangiophyceae</taxon>
        <taxon>Galdieriales</taxon>
        <taxon>Galdieriaceae</taxon>
        <taxon>Galdieria</taxon>
    </lineage>
</organism>
<name>A0AAV9IEB9_9RHOD</name>
<feature type="compositionally biased region" description="Basic and acidic residues" evidence="2">
    <location>
        <begin position="443"/>
        <end position="458"/>
    </location>
</feature>
<dbReference type="InterPro" id="IPR001841">
    <property type="entry name" value="Znf_RING"/>
</dbReference>
<dbReference type="InterPro" id="IPR039515">
    <property type="entry name" value="NOT4_mRING-HC-C4C4"/>
</dbReference>
<dbReference type="Proteomes" id="UP001300502">
    <property type="component" value="Unassembled WGS sequence"/>
</dbReference>
<dbReference type="InterPro" id="IPR013083">
    <property type="entry name" value="Znf_RING/FYVE/PHD"/>
</dbReference>
<dbReference type="Pfam" id="PF14570">
    <property type="entry name" value="zf-RING_4"/>
    <property type="match status" value="1"/>
</dbReference>
<dbReference type="SUPFAM" id="SSF54928">
    <property type="entry name" value="RNA-binding domain, RBD"/>
    <property type="match status" value="1"/>
</dbReference>
<gene>
    <name evidence="4" type="ORF">GAYE_SCF16G3668</name>
</gene>
<dbReference type="CDD" id="cd16618">
    <property type="entry name" value="mRING-HC-C4C4_CNOT4"/>
    <property type="match status" value="1"/>
</dbReference>
<feature type="region of interest" description="Disordered" evidence="2">
    <location>
        <begin position="443"/>
        <end position="529"/>
    </location>
</feature>
<dbReference type="GO" id="GO:0004842">
    <property type="term" value="F:ubiquitin-protein transferase activity"/>
    <property type="evidence" value="ECO:0007669"/>
    <property type="project" value="InterPro"/>
</dbReference>
<keyword evidence="1" id="KW-0479">Metal-binding</keyword>
<keyword evidence="1" id="KW-0862">Zinc</keyword>
<feature type="region of interest" description="Disordered" evidence="2">
    <location>
        <begin position="364"/>
        <end position="391"/>
    </location>
</feature>
<dbReference type="Gene3D" id="3.30.40.10">
    <property type="entry name" value="Zinc/RING finger domain, C3HC4 (zinc finger)"/>
    <property type="match status" value="1"/>
</dbReference>
<dbReference type="GO" id="GO:0030014">
    <property type="term" value="C:CCR4-NOT complex"/>
    <property type="evidence" value="ECO:0007669"/>
    <property type="project" value="InterPro"/>
</dbReference>
<dbReference type="InterPro" id="IPR035979">
    <property type="entry name" value="RBD_domain_sf"/>
</dbReference>
<dbReference type="AlphaFoldDB" id="A0AAV9IEB9"/>
<dbReference type="SUPFAM" id="SSF57850">
    <property type="entry name" value="RING/U-box"/>
    <property type="match status" value="1"/>
</dbReference>
<evidence type="ECO:0000256" key="1">
    <source>
        <dbReference type="PROSITE-ProRule" id="PRU00175"/>
    </source>
</evidence>
<proteinExistence type="predicted"/>
<dbReference type="GO" id="GO:0016567">
    <property type="term" value="P:protein ubiquitination"/>
    <property type="evidence" value="ECO:0007669"/>
    <property type="project" value="TreeGrafter"/>
</dbReference>
<accession>A0AAV9IEB9</accession>
<dbReference type="EMBL" id="JANCYU010000033">
    <property type="protein sequence ID" value="KAK4525759.1"/>
    <property type="molecule type" value="Genomic_DNA"/>
</dbReference>
<feature type="region of interest" description="Disordered" evidence="2">
    <location>
        <begin position="548"/>
        <end position="610"/>
    </location>
</feature>
<feature type="domain" description="RING-type" evidence="3">
    <location>
        <begin position="7"/>
        <end position="50"/>
    </location>
</feature>
<evidence type="ECO:0000256" key="2">
    <source>
        <dbReference type="SAM" id="MobiDB-lite"/>
    </source>
</evidence>
<feature type="compositionally biased region" description="Basic residues" evidence="2">
    <location>
        <begin position="498"/>
        <end position="513"/>
    </location>
</feature>
<evidence type="ECO:0000313" key="4">
    <source>
        <dbReference type="EMBL" id="KAK4525759.1"/>
    </source>
</evidence>
<dbReference type="GO" id="GO:0003676">
    <property type="term" value="F:nucleic acid binding"/>
    <property type="evidence" value="ECO:0007669"/>
    <property type="project" value="InterPro"/>
</dbReference>
<feature type="compositionally biased region" description="Low complexity" evidence="2">
    <location>
        <begin position="575"/>
        <end position="587"/>
    </location>
</feature>
<keyword evidence="5" id="KW-1185">Reference proteome</keyword>
<dbReference type="PANTHER" id="PTHR12603:SF0">
    <property type="entry name" value="CCR4-NOT TRANSCRIPTION COMPLEX SUBUNIT 4"/>
    <property type="match status" value="1"/>
</dbReference>
<dbReference type="Gene3D" id="3.30.70.330">
    <property type="match status" value="1"/>
</dbReference>
<dbReference type="InterPro" id="IPR039780">
    <property type="entry name" value="Mot2"/>
</dbReference>
<keyword evidence="1" id="KW-0863">Zinc-finger</keyword>
<comment type="caution">
    <text evidence="4">The sequence shown here is derived from an EMBL/GenBank/DDBJ whole genome shotgun (WGS) entry which is preliminary data.</text>
</comment>
<feature type="compositionally biased region" description="Basic and acidic residues" evidence="2">
    <location>
        <begin position="474"/>
        <end position="497"/>
    </location>
</feature>
<dbReference type="PANTHER" id="PTHR12603">
    <property type="entry name" value="CCR4-NOT TRANSCRIPTION COMPLEX RELATED"/>
    <property type="match status" value="1"/>
</dbReference>
<evidence type="ECO:0000259" key="3">
    <source>
        <dbReference type="PROSITE" id="PS50089"/>
    </source>
</evidence>